<dbReference type="Proteomes" id="UP000199159">
    <property type="component" value="Unassembled WGS sequence"/>
</dbReference>
<organism evidence="1 2">
    <name type="scientific">Litchfieldia salsa</name>
    <dbReference type="NCBI Taxonomy" id="930152"/>
    <lineage>
        <taxon>Bacteria</taxon>
        <taxon>Bacillati</taxon>
        <taxon>Bacillota</taxon>
        <taxon>Bacilli</taxon>
        <taxon>Bacillales</taxon>
        <taxon>Bacillaceae</taxon>
        <taxon>Litchfieldia</taxon>
    </lineage>
</organism>
<dbReference type="EMBL" id="FNJU01000006">
    <property type="protein sequence ID" value="SDP75609.1"/>
    <property type="molecule type" value="Genomic_DNA"/>
</dbReference>
<sequence length="73" mass="8344">MENYSDTATNEANIKLNKELEDTTVHTLSNDVEQTNRKLNEEFYDGSEKAAENMAPTYLYNNTPAIKINEKSK</sequence>
<gene>
    <name evidence="1" type="ORF">SAMN05216565_106149</name>
</gene>
<dbReference type="RefSeq" id="WP_090855148.1">
    <property type="nucleotide sequence ID" value="NZ_FNJU01000006.1"/>
</dbReference>
<accession>A0A1H0VAL8</accession>
<keyword evidence="2" id="KW-1185">Reference proteome</keyword>
<proteinExistence type="predicted"/>
<name>A0A1H0VAL8_9BACI</name>
<evidence type="ECO:0000313" key="2">
    <source>
        <dbReference type="Proteomes" id="UP000199159"/>
    </source>
</evidence>
<reference evidence="2" key="1">
    <citation type="submission" date="2016-10" db="EMBL/GenBank/DDBJ databases">
        <authorList>
            <person name="Varghese N."/>
            <person name="Submissions S."/>
        </authorList>
    </citation>
    <scope>NUCLEOTIDE SEQUENCE [LARGE SCALE GENOMIC DNA]</scope>
    <source>
        <strain evidence="2">IBRC-M10078</strain>
    </source>
</reference>
<evidence type="ECO:0000313" key="1">
    <source>
        <dbReference type="EMBL" id="SDP75609.1"/>
    </source>
</evidence>
<protein>
    <submittedName>
        <fullName evidence="1">Uncharacterized protein</fullName>
    </submittedName>
</protein>
<dbReference type="OrthoDB" id="2740196at2"/>
<dbReference type="AlphaFoldDB" id="A0A1H0VAL8"/>